<dbReference type="Proteomes" id="UP000676386">
    <property type="component" value="Unassembled WGS sequence"/>
</dbReference>
<proteinExistence type="predicted"/>
<dbReference type="PANTHER" id="PTHR10000">
    <property type="entry name" value="PHOSPHOSERINE PHOSPHATASE"/>
    <property type="match status" value="1"/>
</dbReference>
<dbReference type="NCBIfam" id="TIGR01484">
    <property type="entry name" value="HAD-SF-IIB"/>
    <property type="match status" value="1"/>
</dbReference>
<keyword evidence="3" id="KW-1185">Reference proteome</keyword>
<dbReference type="InterPro" id="IPR036412">
    <property type="entry name" value="HAD-like_sf"/>
</dbReference>
<dbReference type="EMBL" id="JAGTXB010000001">
    <property type="protein sequence ID" value="MBS0026259.1"/>
    <property type="molecule type" value="Genomic_DNA"/>
</dbReference>
<dbReference type="InterPro" id="IPR006379">
    <property type="entry name" value="HAD-SF_hydro_IIB"/>
</dbReference>
<dbReference type="Gene3D" id="3.90.1070.10">
    <property type="match status" value="1"/>
</dbReference>
<dbReference type="GO" id="GO:0016787">
    <property type="term" value="F:hydrolase activity"/>
    <property type="evidence" value="ECO:0007669"/>
    <property type="project" value="UniProtKB-KW"/>
</dbReference>
<comment type="caution">
    <text evidence="2">The sequence shown here is derived from an EMBL/GenBank/DDBJ whole genome shotgun (WGS) entry which is preliminary data.</text>
</comment>
<dbReference type="InterPro" id="IPR023214">
    <property type="entry name" value="HAD_sf"/>
</dbReference>
<feature type="domain" description="Sucrose phosphatase-like" evidence="1">
    <location>
        <begin position="2"/>
        <end position="230"/>
    </location>
</feature>
<name>A0ABS5ITI3_9BACT</name>
<evidence type="ECO:0000259" key="1">
    <source>
        <dbReference type="Pfam" id="PF05116"/>
    </source>
</evidence>
<dbReference type="PANTHER" id="PTHR10000:SF8">
    <property type="entry name" value="HAD SUPERFAMILY HYDROLASE-LIKE, TYPE 3"/>
    <property type="match status" value="1"/>
</dbReference>
<dbReference type="SUPFAM" id="SSF56784">
    <property type="entry name" value="HAD-like"/>
    <property type="match status" value="1"/>
</dbReference>
<keyword evidence="2" id="KW-0378">Hydrolase</keyword>
<dbReference type="SFLD" id="SFLDG01141">
    <property type="entry name" value="C2.B.1:_Sucrose_Phosphatase_Li"/>
    <property type="match status" value="1"/>
</dbReference>
<dbReference type="SFLD" id="SFLDG01140">
    <property type="entry name" value="C2.B:_Phosphomannomutase_and_P"/>
    <property type="match status" value="1"/>
</dbReference>
<dbReference type="SFLD" id="SFLDS00003">
    <property type="entry name" value="Haloacid_Dehalogenase"/>
    <property type="match status" value="1"/>
</dbReference>
<organism evidence="2 3">
    <name type="scientific">Chitinophaga hostae</name>
    <dbReference type="NCBI Taxonomy" id="2831022"/>
    <lineage>
        <taxon>Bacteria</taxon>
        <taxon>Pseudomonadati</taxon>
        <taxon>Bacteroidota</taxon>
        <taxon>Chitinophagia</taxon>
        <taxon>Chitinophagales</taxon>
        <taxon>Chitinophagaceae</taxon>
        <taxon>Chitinophaga</taxon>
    </lineage>
</organism>
<dbReference type="RefSeq" id="WP_211971382.1">
    <property type="nucleotide sequence ID" value="NZ_CBFHAM010000005.1"/>
</dbReference>
<dbReference type="Gene3D" id="3.40.50.1000">
    <property type="entry name" value="HAD superfamily/HAD-like"/>
    <property type="match status" value="1"/>
</dbReference>
<evidence type="ECO:0000313" key="3">
    <source>
        <dbReference type="Proteomes" id="UP000676386"/>
    </source>
</evidence>
<sequence length="241" mass="26504">MLLATDLDGTFLGGTPQDKEELYQLLRDNKNIQLVFVTGRGIRSVLQLLEDTALPRPEYIICDVGATVTHLPTLSAVEPVQSNIAARWPGENVRETMKKIRGLLHQEAHQQYRCSYFYDEGTDIDGARLAATSLQCDLMLSAGKYLDILPAGVNKGYTLQQLLEVLALPHQKVLVAGDSMNDYSMYETGFKGVVVGNSEPELVSRTADMAHVLQAQRVGAGGILEAMAFFPEFGPYLQKEG</sequence>
<evidence type="ECO:0000313" key="2">
    <source>
        <dbReference type="EMBL" id="MBS0026259.1"/>
    </source>
</evidence>
<accession>A0ABS5ITI3</accession>
<dbReference type="InterPro" id="IPR006380">
    <property type="entry name" value="SPP-like_dom"/>
</dbReference>
<protein>
    <submittedName>
        <fullName evidence="2">HAD-IIB family hydrolase</fullName>
    </submittedName>
</protein>
<reference evidence="2 3" key="1">
    <citation type="submission" date="2021-04" db="EMBL/GenBank/DDBJ databases">
        <title>Chitinophaga sp. nov., isolated from the rhizosphere soil.</title>
        <authorList>
            <person name="He S."/>
        </authorList>
    </citation>
    <scope>NUCLEOTIDE SEQUENCE [LARGE SCALE GENOMIC DNA]</scope>
    <source>
        <strain evidence="2 3">2R12</strain>
    </source>
</reference>
<gene>
    <name evidence="2" type="ORF">KE626_02940</name>
</gene>
<dbReference type="Pfam" id="PF05116">
    <property type="entry name" value="S6PP"/>
    <property type="match status" value="1"/>
</dbReference>